<evidence type="ECO:0000256" key="1">
    <source>
        <dbReference type="SAM" id="SignalP"/>
    </source>
</evidence>
<evidence type="ECO:0000313" key="2">
    <source>
        <dbReference type="EMBL" id="SDM21538.1"/>
    </source>
</evidence>
<dbReference type="AlphaFoldDB" id="A0A1G9RE61"/>
<dbReference type="Proteomes" id="UP000198510">
    <property type="component" value="Unassembled WGS sequence"/>
</dbReference>
<feature type="signal peptide" evidence="1">
    <location>
        <begin position="1"/>
        <end position="25"/>
    </location>
</feature>
<dbReference type="EMBL" id="FNFO01000011">
    <property type="protein sequence ID" value="SDM21538.1"/>
    <property type="molecule type" value="Genomic_DNA"/>
</dbReference>
<gene>
    <name evidence="2" type="ORF">SAMN05421823_111127</name>
</gene>
<dbReference type="Pfam" id="PF13852">
    <property type="entry name" value="DUF4197"/>
    <property type="match status" value="1"/>
</dbReference>
<accession>A0A1G9RE61</accession>
<dbReference type="InterPro" id="IPR025245">
    <property type="entry name" value="DUF4197"/>
</dbReference>
<reference evidence="2 3" key="1">
    <citation type="submission" date="2016-10" db="EMBL/GenBank/DDBJ databases">
        <authorList>
            <person name="de Groot N.N."/>
        </authorList>
    </citation>
    <scope>NUCLEOTIDE SEQUENCE [LARGE SCALE GENOMIC DNA]</scope>
    <source>
        <strain evidence="2 3">DSM 25186</strain>
    </source>
</reference>
<feature type="chain" id="PRO_5011615359" description="DUF4197 domain-containing protein" evidence="1">
    <location>
        <begin position="26"/>
        <end position="267"/>
    </location>
</feature>
<sequence length="267" mass="29434">MIMKRLRYFTLTLALLSLFSLNSCKEVLQVVSQNLPLSEEEIISGLKSALQVGTDTAVANLTRVDGFYKDAAVKILLPPQAQGVIDKLNSSAAGRTLYKAALQPLVDDMVMSLNRSAEDAAQKATPIFVDAIRNITIRDGLNILYGPDTAATNYLRSNTFSRLSDAFEPSINQSLSKPLLAGRSANDLYNNFVNTYNKVANNPLNSFLGLQKIDDSNLSTYVTNKALDGVFLKIAREEKMIRENPGHRVNDILKRVFGKLDSPNAQY</sequence>
<keyword evidence="3" id="KW-1185">Reference proteome</keyword>
<proteinExistence type="predicted"/>
<evidence type="ECO:0008006" key="4">
    <source>
        <dbReference type="Google" id="ProtNLM"/>
    </source>
</evidence>
<keyword evidence="1" id="KW-0732">Signal</keyword>
<evidence type="ECO:0000313" key="3">
    <source>
        <dbReference type="Proteomes" id="UP000198510"/>
    </source>
</evidence>
<protein>
    <recommendedName>
        <fullName evidence="4">DUF4197 domain-containing protein</fullName>
    </recommendedName>
</protein>
<name>A0A1G9RE61_9BACT</name>
<organism evidence="2 3">
    <name type="scientific">Catalinimonas alkaloidigena</name>
    <dbReference type="NCBI Taxonomy" id="1075417"/>
    <lineage>
        <taxon>Bacteria</taxon>
        <taxon>Pseudomonadati</taxon>
        <taxon>Bacteroidota</taxon>
        <taxon>Cytophagia</taxon>
        <taxon>Cytophagales</taxon>
        <taxon>Catalimonadaceae</taxon>
        <taxon>Catalinimonas</taxon>
    </lineage>
</organism>